<dbReference type="RefSeq" id="WP_159662190.1">
    <property type="nucleotide sequence ID" value="NZ_JACMHY010000020.1"/>
</dbReference>
<dbReference type="InterPro" id="IPR029065">
    <property type="entry name" value="Enolase_C-like"/>
</dbReference>
<dbReference type="SUPFAM" id="SSF54826">
    <property type="entry name" value="Enolase N-terminal domain-like"/>
    <property type="match status" value="1"/>
</dbReference>
<dbReference type="InterPro" id="IPR029017">
    <property type="entry name" value="Enolase-like_N"/>
</dbReference>
<organism evidence="6 7">
    <name type="scientific">Streptomyces mexicanus</name>
    <dbReference type="NCBI Taxonomy" id="178566"/>
    <lineage>
        <taxon>Bacteria</taxon>
        <taxon>Bacillati</taxon>
        <taxon>Actinomycetota</taxon>
        <taxon>Actinomycetes</taxon>
        <taxon>Kitasatosporales</taxon>
        <taxon>Streptomycetaceae</taxon>
        <taxon>Streptomyces</taxon>
    </lineage>
</organism>
<protein>
    <submittedName>
        <fullName evidence="6">Mandelate racemase</fullName>
    </submittedName>
</protein>
<evidence type="ECO:0000256" key="1">
    <source>
        <dbReference type="ARBA" id="ARBA00001946"/>
    </source>
</evidence>
<dbReference type="InterPro" id="IPR046945">
    <property type="entry name" value="RHMD-like"/>
</dbReference>
<feature type="region of interest" description="Disordered" evidence="4">
    <location>
        <begin position="377"/>
        <end position="396"/>
    </location>
</feature>
<dbReference type="Gene3D" id="3.20.20.120">
    <property type="entry name" value="Enolase-like C-terminal domain"/>
    <property type="match status" value="1"/>
</dbReference>
<name>A0A7X1I7A9_9ACTN</name>
<dbReference type="Pfam" id="PF13378">
    <property type="entry name" value="MR_MLE_C"/>
    <property type="match status" value="1"/>
</dbReference>
<dbReference type="CDD" id="cd03328">
    <property type="entry name" value="MR_like_3"/>
    <property type="match status" value="1"/>
</dbReference>
<evidence type="ECO:0000256" key="2">
    <source>
        <dbReference type="ARBA" id="ARBA00022723"/>
    </source>
</evidence>
<reference evidence="6 7" key="1">
    <citation type="submission" date="2020-08" db="EMBL/GenBank/DDBJ databases">
        <title>Whole-Genome Sequence of French Clinical Streptomyces mexicanus Strain Q0842.</title>
        <authorList>
            <person name="Boxberger M."/>
            <person name="La Scola B."/>
        </authorList>
    </citation>
    <scope>NUCLEOTIDE SEQUENCE [LARGE SCALE GENOMIC DNA]</scope>
    <source>
        <strain evidence="6 7">Marseille-Q0842</strain>
    </source>
</reference>
<dbReference type="PANTHER" id="PTHR13794:SF58">
    <property type="entry name" value="MITOCHONDRIAL ENOLASE SUPERFAMILY MEMBER 1"/>
    <property type="match status" value="1"/>
</dbReference>
<dbReference type="SUPFAM" id="SSF51604">
    <property type="entry name" value="Enolase C-terminal domain-like"/>
    <property type="match status" value="1"/>
</dbReference>
<evidence type="ECO:0000313" key="6">
    <source>
        <dbReference type="EMBL" id="MBC2869661.1"/>
    </source>
</evidence>
<dbReference type="InterPro" id="IPR036849">
    <property type="entry name" value="Enolase-like_C_sf"/>
</dbReference>
<feature type="domain" description="Mandelate racemase/muconate lactonizing enzyme C-terminal" evidence="5">
    <location>
        <begin position="159"/>
        <end position="256"/>
    </location>
</feature>
<evidence type="ECO:0000313" key="7">
    <source>
        <dbReference type="Proteomes" id="UP000517694"/>
    </source>
</evidence>
<dbReference type="AlphaFoldDB" id="A0A7X1I7A9"/>
<dbReference type="Gene3D" id="3.30.390.10">
    <property type="entry name" value="Enolase-like, N-terminal domain"/>
    <property type="match status" value="1"/>
</dbReference>
<dbReference type="OrthoDB" id="9796450at2"/>
<keyword evidence="2" id="KW-0479">Metal-binding</keyword>
<comment type="caution">
    <text evidence="6">The sequence shown here is derived from an EMBL/GenBank/DDBJ whole genome shotgun (WGS) entry which is preliminary data.</text>
</comment>
<keyword evidence="7" id="KW-1185">Reference proteome</keyword>
<evidence type="ECO:0000256" key="3">
    <source>
        <dbReference type="ARBA" id="ARBA00022842"/>
    </source>
</evidence>
<keyword evidence="3" id="KW-0460">Magnesium</keyword>
<evidence type="ECO:0000256" key="4">
    <source>
        <dbReference type="SAM" id="MobiDB-lite"/>
    </source>
</evidence>
<dbReference type="SFLD" id="SFLDS00001">
    <property type="entry name" value="Enolase"/>
    <property type="match status" value="1"/>
</dbReference>
<dbReference type="InterPro" id="IPR013341">
    <property type="entry name" value="Mandelate_racemase_N_dom"/>
</dbReference>
<dbReference type="GO" id="GO:0016836">
    <property type="term" value="F:hydro-lyase activity"/>
    <property type="evidence" value="ECO:0007669"/>
    <property type="project" value="TreeGrafter"/>
</dbReference>
<dbReference type="SFLD" id="SFLDG00179">
    <property type="entry name" value="mandelate_racemase"/>
    <property type="match status" value="1"/>
</dbReference>
<dbReference type="InterPro" id="IPR013342">
    <property type="entry name" value="Mandelate_racemase_C"/>
</dbReference>
<dbReference type="PANTHER" id="PTHR13794">
    <property type="entry name" value="ENOLASE SUPERFAMILY, MANDELATE RACEMASE"/>
    <property type="match status" value="1"/>
</dbReference>
<dbReference type="SMART" id="SM00922">
    <property type="entry name" value="MR_MLE"/>
    <property type="match status" value="1"/>
</dbReference>
<accession>A0A7X1I7A9</accession>
<comment type="cofactor">
    <cofactor evidence="1">
        <name>Mg(2+)</name>
        <dbReference type="ChEBI" id="CHEBI:18420"/>
    </cofactor>
</comment>
<dbReference type="EMBL" id="JACMHY010000020">
    <property type="protein sequence ID" value="MBC2869661.1"/>
    <property type="molecule type" value="Genomic_DNA"/>
</dbReference>
<dbReference type="GO" id="GO:0016052">
    <property type="term" value="P:carbohydrate catabolic process"/>
    <property type="evidence" value="ECO:0007669"/>
    <property type="project" value="TreeGrafter"/>
</dbReference>
<sequence>MGAAAGAAADGGAPGECRIDAVDVHAFELPTDGPGGTEQDGTLEWDSTTMVLIRVHAGGRTGIGYTYGDVSAATFLSGKLAPLLTGRDAFSPPALWELMGRQIRNAGRPGVGAMAVSAADIALWDLKARLLDLPLVHVLPAYHDRVPVYGSGGFTNYPLDRLADQLSGWVEQGIGRVKLKTSRDPESDPRRLTAVREAVGADTEIFTDANGALGRKEALYWAHRFHDEWDVRWFEEPVSSADLEGLRMLRANGPARLEIAAGEYAYTTRDFVNLVDGCAVDCLQADVTRCGGITGLLEVAGLAAARHLDLSAHCAPAVSAHAFCAVRRLRHLEYFHDHVRFEHLVFEGTPSPDGGALRPDTGRPGLGLEVKWADAEPHRVYGRRPDRPGSRTATAD</sequence>
<evidence type="ECO:0000259" key="5">
    <source>
        <dbReference type="SMART" id="SM00922"/>
    </source>
</evidence>
<dbReference type="Pfam" id="PF02746">
    <property type="entry name" value="MR_MLE_N"/>
    <property type="match status" value="1"/>
</dbReference>
<dbReference type="GO" id="GO:0000287">
    <property type="term" value="F:magnesium ion binding"/>
    <property type="evidence" value="ECO:0007669"/>
    <property type="project" value="TreeGrafter"/>
</dbReference>
<proteinExistence type="predicted"/>
<feature type="compositionally biased region" description="Basic and acidic residues" evidence="4">
    <location>
        <begin position="377"/>
        <end position="389"/>
    </location>
</feature>
<gene>
    <name evidence="6" type="ORF">H1R13_33350</name>
</gene>
<dbReference type="Proteomes" id="UP000517694">
    <property type="component" value="Unassembled WGS sequence"/>
</dbReference>